<evidence type="ECO:0000256" key="1">
    <source>
        <dbReference type="SAM" id="SignalP"/>
    </source>
</evidence>
<dbReference type="InterPro" id="IPR008969">
    <property type="entry name" value="CarboxyPept-like_regulatory"/>
</dbReference>
<dbReference type="EMBL" id="MYFO01000025">
    <property type="protein sequence ID" value="TFE85497.1"/>
    <property type="molecule type" value="Genomic_DNA"/>
</dbReference>
<dbReference type="InterPro" id="IPR036439">
    <property type="entry name" value="Dockerin_dom_sf"/>
</dbReference>
<dbReference type="SUPFAM" id="SSF63446">
    <property type="entry name" value="Type I dockerin domain"/>
    <property type="match status" value="1"/>
</dbReference>
<dbReference type="SUPFAM" id="SSF49452">
    <property type="entry name" value="Starch-binding domain-like"/>
    <property type="match status" value="2"/>
</dbReference>
<evidence type="ECO:0000313" key="2">
    <source>
        <dbReference type="EMBL" id="TFE85497.1"/>
    </source>
</evidence>
<dbReference type="AlphaFoldDB" id="A0A4Y8PWQ4"/>
<gene>
    <name evidence="2" type="ORF">B5M42_17245</name>
</gene>
<evidence type="ECO:0000313" key="3">
    <source>
        <dbReference type="Proteomes" id="UP000298246"/>
    </source>
</evidence>
<sequence>MKLLKIALSGALVAGLLLPGAALAAVAPFDTNQDGAIRIDDVAAYLQSAAVQDINGDGFTDAADIAALLRQIAPLVADAPAVGSVAVRVVDQLDEPVNTAAVTLNGSAAQAVSDGHGRYTFAGVQPAAGNTVSASAYDRSVSSASPFAVLAGEEAQPAKLRLELPTVTVKGTVCSEDLQPLVGVQVKAGSADAAPAALTDALGRFELAGVPVGERSFTVTSATYGLGGFSADVAEGMADIAYEMTGVKFVTVSGIAQDAHYNPIVGASITMHMVNGYERTTTSGADGRFSFNDAIANVMFGWSLQQTGYRGATYTGLMAEDSATIVDNPFYTAADVEITDANEMLYATGTMADSLKVSLGGYSGIAKRSTTGYALYKSDEADHQTAYVRDFNTLRAALADPDVSTVYITTSFSNPSENIVLPNREITIKSDSNQLIEAGSVANDSVLIHYENVSIVEYSGSA</sequence>
<proteinExistence type="predicted"/>
<keyword evidence="3" id="KW-1185">Reference proteome</keyword>
<accession>A0A4Y8PWQ4</accession>
<dbReference type="GO" id="GO:0030246">
    <property type="term" value="F:carbohydrate binding"/>
    <property type="evidence" value="ECO:0007669"/>
    <property type="project" value="InterPro"/>
</dbReference>
<feature type="signal peptide" evidence="1">
    <location>
        <begin position="1"/>
        <end position="24"/>
    </location>
</feature>
<dbReference type="OrthoDB" id="176752at2"/>
<dbReference type="Proteomes" id="UP000298246">
    <property type="component" value="Unassembled WGS sequence"/>
</dbReference>
<organism evidence="2 3">
    <name type="scientific">Paenibacillus athensensis</name>
    <dbReference type="NCBI Taxonomy" id="1967502"/>
    <lineage>
        <taxon>Bacteria</taxon>
        <taxon>Bacillati</taxon>
        <taxon>Bacillota</taxon>
        <taxon>Bacilli</taxon>
        <taxon>Bacillales</taxon>
        <taxon>Paenibacillaceae</taxon>
        <taxon>Paenibacillus</taxon>
    </lineage>
</organism>
<name>A0A4Y8PWQ4_9BACL</name>
<dbReference type="GO" id="GO:0000272">
    <property type="term" value="P:polysaccharide catabolic process"/>
    <property type="evidence" value="ECO:0007669"/>
    <property type="project" value="InterPro"/>
</dbReference>
<reference evidence="2 3" key="1">
    <citation type="submission" date="2017-03" db="EMBL/GenBank/DDBJ databases">
        <title>Isolation of Levoglucosan Utilizing Bacteria.</title>
        <authorList>
            <person name="Arya A.S."/>
        </authorList>
    </citation>
    <scope>NUCLEOTIDE SEQUENCE [LARGE SCALE GENOMIC DNA]</scope>
    <source>
        <strain evidence="2 3">MEC069</strain>
    </source>
</reference>
<dbReference type="SUPFAM" id="SSF49464">
    <property type="entry name" value="Carboxypeptidase regulatory domain-like"/>
    <property type="match status" value="1"/>
</dbReference>
<evidence type="ECO:0008006" key="4">
    <source>
        <dbReference type="Google" id="ProtNLM"/>
    </source>
</evidence>
<comment type="caution">
    <text evidence="2">The sequence shown here is derived from an EMBL/GenBank/DDBJ whole genome shotgun (WGS) entry which is preliminary data.</text>
</comment>
<dbReference type="RefSeq" id="WP_134755027.1">
    <property type="nucleotide sequence ID" value="NZ_MYFO02000015.1"/>
</dbReference>
<keyword evidence="1" id="KW-0732">Signal</keyword>
<feature type="chain" id="PRO_5021327360" description="Dockerin domain-containing protein" evidence="1">
    <location>
        <begin position="25"/>
        <end position="462"/>
    </location>
</feature>
<protein>
    <recommendedName>
        <fullName evidence="4">Dockerin domain-containing protein</fullName>
    </recommendedName>
</protein>
<dbReference type="InterPro" id="IPR013784">
    <property type="entry name" value="Carb-bd-like_fold"/>
</dbReference>